<dbReference type="RefSeq" id="WP_187637708.1">
    <property type="nucleotide sequence ID" value="NZ_VZQQ01000038.1"/>
</dbReference>
<dbReference type="EMBL" id="VZQQ01000038">
    <property type="protein sequence ID" value="MBC8750775.1"/>
    <property type="molecule type" value="Genomic_DNA"/>
</dbReference>
<protein>
    <recommendedName>
        <fullName evidence="3">Competence protein CoiA</fullName>
    </recommendedName>
</protein>
<proteinExistence type="predicted"/>
<reference evidence="1 2" key="1">
    <citation type="submission" date="2019-09" db="EMBL/GenBank/DDBJ databases">
        <title>Paraburkholderia podalyriae sp. nov., A South African Podalyria-associated rhizobium.</title>
        <authorList>
            <person name="Mavima L."/>
            <person name="Beukes C.W."/>
            <person name="Palmer M."/>
            <person name="De Meyer S.E."/>
            <person name="James E.K."/>
            <person name="Maluk M."/>
            <person name="Avontuur J.R."/>
            <person name="Chan W.Y."/>
            <person name="Venter S.N."/>
            <person name="Steenkamp E.T."/>
        </authorList>
    </citation>
    <scope>NUCLEOTIDE SEQUENCE [LARGE SCALE GENOMIC DNA]</scope>
    <source>
        <strain evidence="1 2">WC7.3b</strain>
    </source>
</reference>
<dbReference type="Proteomes" id="UP000736373">
    <property type="component" value="Unassembled WGS sequence"/>
</dbReference>
<name>A0ABR7PWW4_9BURK</name>
<comment type="caution">
    <text evidence="1">The sequence shown here is derived from an EMBL/GenBank/DDBJ whole genome shotgun (WGS) entry which is preliminary data.</text>
</comment>
<accession>A0ABR7PWW4</accession>
<sequence>MEFTIDPQTYLAALVAAGATDVGPLTRCPLCQSDLAPARGARHAAGAAGHLRHKHRTNDAGCVLTTSAYQPKELVAQERRDVIVGGRHREHFIGRWTHHYVAARRLLPSLTVQRFATVIAYADVLNLWSCAVLQQEDVPVVLLVLAGFMRLPNDANGAAWVRFWFDTSVQEVEDLWKPRPVPPRLFQVAYREPEFTPFPTGMQVLYWNEVASRPGWLDGPAPELSPAEMAEFRRFVARGRGHLNRGPDDRHDR</sequence>
<organism evidence="1 2">
    <name type="scientific">Paraburkholderia podalyriae</name>
    <dbReference type="NCBI Taxonomy" id="1938811"/>
    <lineage>
        <taxon>Bacteria</taxon>
        <taxon>Pseudomonadati</taxon>
        <taxon>Pseudomonadota</taxon>
        <taxon>Betaproteobacteria</taxon>
        <taxon>Burkholderiales</taxon>
        <taxon>Burkholderiaceae</taxon>
        <taxon>Paraburkholderia</taxon>
    </lineage>
</organism>
<evidence type="ECO:0008006" key="3">
    <source>
        <dbReference type="Google" id="ProtNLM"/>
    </source>
</evidence>
<keyword evidence="2" id="KW-1185">Reference proteome</keyword>
<gene>
    <name evidence="1" type="ORF">F6X42_30580</name>
</gene>
<evidence type="ECO:0000313" key="1">
    <source>
        <dbReference type="EMBL" id="MBC8750775.1"/>
    </source>
</evidence>
<evidence type="ECO:0000313" key="2">
    <source>
        <dbReference type="Proteomes" id="UP000736373"/>
    </source>
</evidence>